<dbReference type="OrthoDB" id="8990234at2"/>
<comment type="caution">
    <text evidence="1">The sequence shown here is derived from an EMBL/GenBank/DDBJ whole genome shotgun (WGS) entry which is preliminary data.</text>
</comment>
<proteinExistence type="predicted"/>
<dbReference type="AlphaFoldDB" id="A0A366M0C9"/>
<keyword evidence="2" id="KW-1185">Reference proteome</keyword>
<dbReference type="EMBL" id="QMEY01000005">
    <property type="protein sequence ID" value="RBQ19233.1"/>
    <property type="molecule type" value="Genomic_DNA"/>
</dbReference>
<dbReference type="Proteomes" id="UP000253303">
    <property type="component" value="Unassembled WGS sequence"/>
</dbReference>
<dbReference type="InterPro" id="IPR036291">
    <property type="entry name" value="NAD(P)-bd_dom_sf"/>
</dbReference>
<name>A0A366M0C9_9ACTN</name>
<gene>
    <name evidence="1" type="ORF">DP939_14950</name>
</gene>
<dbReference type="SUPFAM" id="SSF51735">
    <property type="entry name" value="NAD(P)-binding Rossmann-fold domains"/>
    <property type="match status" value="1"/>
</dbReference>
<organism evidence="1 2">
    <name type="scientific">Spongiactinospora rosea</name>
    <dbReference type="NCBI Taxonomy" id="2248750"/>
    <lineage>
        <taxon>Bacteria</taxon>
        <taxon>Bacillati</taxon>
        <taxon>Actinomycetota</taxon>
        <taxon>Actinomycetes</taxon>
        <taxon>Streptosporangiales</taxon>
        <taxon>Streptosporangiaceae</taxon>
        <taxon>Spongiactinospora</taxon>
    </lineage>
</organism>
<dbReference type="Gene3D" id="3.40.50.720">
    <property type="entry name" value="NAD(P)-binding Rossmann-like Domain"/>
    <property type="match status" value="1"/>
</dbReference>
<evidence type="ECO:0000313" key="2">
    <source>
        <dbReference type="Proteomes" id="UP000253303"/>
    </source>
</evidence>
<reference evidence="1 2" key="1">
    <citation type="submission" date="2018-06" db="EMBL/GenBank/DDBJ databases">
        <title>Sphaerisporangium craniellae sp. nov., isolated from a marine sponge in the South China Sea.</title>
        <authorList>
            <person name="Li L."/>
        </authorList>
    </citation>
    <scope>NUCLEOTIDE SEQUENCE [LARGE SCALE GENOMIC DNA]</scope>
    <source>
        <strain evidence="1 2">LHW63015</strain>
    </source>
</reference>
<accession>A0A366M0C9</accession>
<protein>
    <submittedName>
        <fullName evidence="1">Shikimate dehydrogenase</fullName>
    </submittedName>
</protein>
<sequence>MGFVGVDTANSSIQRVFPLWARELALPTDELVGHDLPLDAPDSAYRELVEGMRADPAYRGALITTHKIRVWEAAADLFAELDDFARLCGEISSVSKRGDLLAGHAKDPLTAGLAMVDFLPRGHFARTGAEVVCLGAGGAGTAITWWLAHHDDPPPRIVSVDSDPARIERLRGVHARGGLPPGMFGYEVAGPGTDAATLVRQAPPGSLVINATGMGKDRPGSPLPAGTPFPEQALVWEINYRGPLEFLAQARAQREERGLTVEDGWSYFIHGWSQAIATIFDLSLTPDLVHKLAKLAEVVR</sequence>
<evidence type="ECO:0000313" key="1">
    <source>
        <dbReference type="EMBL" id="RBQ19233.1"/>
    </source>
</evidence>